<evidence type="ECO:0000313" key="3">
    <source>
        <dbReference type="Proteomes" id="UP000824469"/>
    </source>
</evidence>
<feature type="compositionally biased region" description="Basic and acidic residues" evidence="1">
    <location>
        <begin position="70"/>
        <end position="79"/>
    </location>
</feature>
<organism evidence="2 3">
    <name type="scientific">Taxus chinensis</name>
    <name type="common">Chinese yew</name>
    <name type="synonym">Taxus wallichiana var. chinensis</name>
    <dbReference type="NCBI Taxonomy" id="29808"/>
    <lineage>
        <taxon>Eukaryota</taxon>
        <taxon>Viridiplantae</taxon>
        <taxon>Streptophyta</taxon>
        <taxon>Embryophyta</taxon>
        <taxon>Tracheophyta</taxon>
        <taxon>Spermatophyta</taxon>
        <taxon>Pinopsida</taxon>
        <taxon>Pinidae</taxon>
        <taxon>Conifers II</taxon>
        <taxon>Cupressales</taxon>
        <taxon>Taxaceae</taxon>
        <taxon>Taxus</taxon>
    </lineage>
</organism>
<dbReference type="AlphaFoldDB" id="A0AA38C3T7"/>
<feature type="non-terminal residue" evidence="2">
    <location>
        <position position="88"/>
    </location>
</feature>
<gene>
    <name evidence="2" type="ORF">KI387_041956</name>
</gene>
<protein>
    <submittedName>
        <fullName evidence="2">Uncharacterized protein</fullName>
    </submittedName>
</protein>
<dbReference type="EMBL" id="JAHRHJ020002141">
    <property type="protein sequence ID" value="KAH9292862.1"/>
    <property type="molecule type" value="Genomic_DNA"/>
</dbReference>
<proteinExistence type="predicted"/>
<feature type="region of interest" description="Disordered" evidence="1">
    <location>
        <begin position="64"/>
        <end position="88"/>
    </location>
</feature>
<evidence type="ECO:0000256" key="1">
    <source>
        <dbReference type="SAM" id="MobiDB-lite"/>
    </source>
</evidence>
<dbReference type="Proteomes" id="UP000824469">
    <property type="component" value="Unassembled WGS sequence"/>
</dbReference>
<accession>A0AA38C3T7</accession>
<comment type="caution">
    <text evidence="2">The sequence shown here is derived from an EMBL/GenBank/DDBJ whole genome shotgun (WGS) entry which is preliminary data.</text>
</comment>
<name>A0AA38C3T7_TAXCH</name>
<feature type="region of interest" description="Disordered" evidence="1">
    <location>
        <begin position="1"/>
        <end position="36"/>
    </location>
</feature>
<evidence type="ECO:0000313" key="2">
    <source>
        <dbReference type="EMBL" id="KAH9292862.1"/>
    </source>
</evidence>
<reference evidence="2 3" key="1">
    <citation type="journal article" date="2021" name="Nat. Plants">
        <title>The Taxus genome provides insights into paclitaxel biosynthesis.</title>
        <authorList>
            <person name="Xiong X."/>
            <person name="Gou J."/>
            <person name="Liao Q."/>
            <person name="Li Y."/>
            <person name="Zhou Q."/>
            <person name="Bi G."/>
            <person name="Li C."/>
            <person name="Du R."/>
            <person name="Wang X."/>
            <person name="Sun T."/>
            <person name="Guo L."/>
            <person name="Liang H."/>
            <person name="Lu P."/>
            <person name="Wu Y."/>
            <person name="Zhang Z."/>
            <person name="Ro D.K."/>
            <person name="Shang Y."/>
            <person name="Huang S."/>
            <person name="Yan J."/>
        </authorList>
    </citation>
    <scope>NUCLEOTIDE SEQUENCE [LARGE SCALE GENOMIC DNA]</scope>
    <source>
        <strain evidence="2">Ta-2019</strain>
    </source>
</reference>
<sequence length="88" mass="9485">MQTGVSKSRHGGVSGHDIRVRSMWRSSRGKKSTSPTWDAVYKDGELVVLPAGIFGVGTWVAEQSTGHSELQTHAREGIARRTSPASAH</sequence>
<keyword evidence="3" id="KW-1185">Reference proteome</keyword>